<evidence type="ECO:0000313" key="2">
    <source>
        <dbReference type="Proteomes" id="UP000473574"/>
    </source>
</evidence>
<dbReference type="AlphaFoldDB" id="A0A6M0SC70"/>
<accession>A0A6M0SC70</accession>
<gene>
    <name evidence="1" type="ORF">D0962_25545</name>
</gene>
<dbReference type="Proteomes" id="UP000473574">
    <property type="component" value="Unassembled WGS sequence"/>
</dbReference>
<proteinExistence type="predicted"/>
<dbReference type="EMBL" id="QZCE01000002">
    <property type="protein sequence ID" value="NEZ66085.1"/>
    <property type="molecule type" value="Genomic_DNA"/>
</dbReference>
<comment type="caution">
    <text evidence="1">The sequence shown here is derived from an EMBL/GenBank/DDBJ whole genome shotgun (WGS) entry which is preliminary data.</text>
</comment>
<evidence type="ECO:0000313" key="1">
    <source>
        <dbReference type="EMBL" id="NEZ66085.1"/>
    </source>
</evidence>
<protein>
    <submittedName>
        <fullName evidence="1">Uncharacterized protein</fullName>
    </submittedName>
</protein>
<reference evidence="1 2" key="1">
    <citation type="journal article" date="2020" name="Microb. Ecol.">
        <title>Ecogenomics of the Marine Benthic Filamentous Cyanobacterium Adonisia.</title>
        <authorList>
            <person name="Walter J.M."/>
            <person name="Coutinho F.H."/>
            <person name="Leomil L."/>
            <person name="Hargreaves P.I."/>
            <person name="Campeao M.E."/>
            <person name="Vieira V.V."/>
            <person name="Silva B.S."/>
            <person name="Fistarol G.O."/>
            <person name="Salomon P.S."/>
            <person name="Sawabe T."/>
            <person name="Mino S."/>
            <person name="Hosokawa M."/>
            <person name="Miyashita H."/>
            <person name="Maruyama F."/>
            <person name="van Verk M.C."/>
            <person name="Dutilh B.E."/>
            <person name="Thompson C.C."/>
            <person name="Thompson F.L."/>
        </authorList>
    </citation>
    <scope>NUCLEOTIDE SEQUENCE [LARGE SCALE GENOMIC DNA]</scope>
    <source>
        <strain evidence="1 2">CCMR0082</strain>
    </source>
</reference>
<organism evidence="1 2">
    <name type="scientific">Adonisia turfae CCMR0082</name>
    <dbReference type="NCBI Taxonomy" id="2304604"/>
    <lineage>
        <taxon>Bacteria</taxon>
        <taxon>Bacillati</taxon>
        <taxon>Cyanobacteriota</taxon>
        <taxon>Adonisia</taxon>
        <taxon>Adonisia turfae</taxon>
    </lineage>
</organism>
<sequence>MAKHSSICLGLSAVFSMAIALSGGWAYGQSSHRDLVEELAQLDRAICLQQWDQAINITSRLIASASVSSSYRQELLSFRHQLQAWRISETTPIVQVNCDRTLPMYLTLTAPEPAQPQPLDWNSALATFRNPRPIVQFDSDFEPTDTLIPPELTVNSPDALVDFAIPVDTTDGFSVVGGSINSRPQVYNLLARLGDRISLEIDVTRAYMGGNPHLLLFDHRGRLLVQSEIDALQASIQDFMIPSTDVYFAVVSPQGTSPILDADGLIVGWQTSQNNSFDYTVTLTGVTPYQALLP</sequence>
<name>A0A6M0SC70_9CYAN</name>